<proteinExistence type="predicted"/>
<dbReference type="AlphaFoldDB" id="Q38DS3"/>
<gene>
    <name evidence="2" type="ORF">Tb09.211.2340</name>
</gene>
<sequence length="122" mass="14753">MMRKFGSIIPTRKYTGVASERGKKKKETVRKRRNKHECTASRKPKPRNLRNKKKKENKKRKKGEKIVYLHAQIPLIYKYINTQIYIFIFTRNNSNHAIRVKKKCVKRLGNSTEGRKRRRERR</sequence>
<accession>Q38DS3</accession>
<evidence type="ECO:0000256" key="1">
    <source>
        <dbReference type="SAM" id="MobiDB-lite"/>
    </source>
</evidence>
<feature type="region of interest" description="Disordered" evidence="1">
    <location>
        <begin position="1"/>
        <end position="64"/>
    </location>
</feature>
<keyword evidence="3" id="KW-1185">Reference proteome</keyword>
<evidence type="ECO:0000313" key="2">
    <source>
        <dbReference type="EMBL" id="EAN77047.1"/>
    </source>
</evidence>
<feature type="compositionally biased region" description="Basic residues" evidence="1">
    <location>
        <begin position="42"/>
        <end position="63"/>
    </location>
</feature>
<dbReference type="PaxDb" id="5691-EAN77047"/>
<reference evidence="2 3" key="1">
    <citation type="journal article" date="2005" name="Science">
        <title>Comparative genomics of trypanosomatid parasitic protozoa.</title>
        <authorList>
            <person name="El-Sayed N.M."/>
            <person name="Myler P.J."/>
            <person name="Blandin G."/>
            <person name="Berriman M."/>
            <person name="Crabtree J."/>
            <person name="Aggarwal G."/>
            <person name="Caler E."/>
            <person name="Renauld H."/>
            <person name="Worthey E.A."/>
            <person name="Hertz-Fowler C."/>
            <person name="Ghedin E."/>
            <person name="Peacock C."/>
            <person name="Bartholomeu D.C."/>
            <person name="Haas B.J."/>
            <person name="Tran A.N."/>
            <person name="Wortman J.R."/>
            <person name="Alsmark U.C."/>
            <person name="Angiuoli S."/>
            <person name="Anupama A."/>
            <person name="Badger J."/>
            <person name="Bringaud F."/>
            <person name="Cadag E."/>
            <person name="Carlton J.M."/>
            <person name="Cerqueira G.C."/>
            <person name="Creasy T."/>
            <person name="Delcher A.L."/>
            <person name="Djikeng A."/>
            <person name="Embley T.M."/>
            <person name="Hauser C."/>
            <person name="Ivens A.C."/>
            <person name="Kummerfeld S.K."/>
            <person name="Pereira-Leal J.B."/>
            <person name="Nilsson D."/>
            <person name="Peterson J."/>
            <person name="Salzberg S.L."/>
            <person name="Shallom J."/>
            <person name="Silva J.C."/>
            <person name="Sundaram J."/>
            <person name="Westenberger S."/>
            <person name="White O."/>
            <person name="Melville S.E."/>
            <person name="Donelson J.E."/>
            <person name="Andersson B."/>
            <person name="Stuart K.D."/>
            <person name="Hall N."/>
        </authorList>
    </citation>
    <scope>NUCLEOTIDE SEQUENCE [LARGE SCALE GENOMIC DNA]</scope>
    <source>
        <strain evidence="2 3">927/4 GUTat10.1</strain>
    </source>
</reference>
<dbReference type="RefSeq" id="XP_827377.1">
    <property type="nucleotide sequence ID" value="XM_822284.1"/>
</dbReference>
<organism evidence="2 3">
    <name type="scientific">Trypanosoma brucei brucei (strain 927/4 GUTat10.1)</name>
    <dbReference type="NCBI Taxonomy" id="185431"/>
    <lineage>
        <taxon>Eukaryota</taxon>
        <taxon>Discoba</taxon>
        <taxon>Euglenozoa</taxon>
        <taxon>Kinetoplastea</taxon>
        <taxon>Metakinetoplastina</taxon>
        <taxon>Trypanosomatida</taxon>
        <taxon>Trypanosomatidae</taxon>
        <taxon>Trypanosoma</taxon>
    </lineage>
</organism>
<dbReference type="GeneID" id="3660834"/>
<dbReference type="KEGG" id="tbr:Tb09.211.2340"/>
<dbReference type="InParanoid" id="Q38DS3"/>
<dbReference type="Proteomes" id="UP000008524">
    <property type="component" value="Chromosome 9"/>
</dbReference>
<name>Q38DS3_TRYB2</name>
<evidence type="ECO:0000313" key="3">
    <source>
        <dbReference type="Proteomes" id="UP000008524"/>
    </source>
</evidence>
<feature type="compositionally biased region" description="Basic residues" evidence="1">
    <location>
        <begin position="22"/>
        <end position="35"/>
    </location>
</feature>
<protein>
    <submittedName>
        <fullName evidence="2">Uncharacterized protein</fullName>
    </submittedName>
</protein>
<reference evidence="2 3" key="2">
    <citation type="journal article" date="2005" name="Science">
        <title>The genome of the African trypanosome Trypanosoma brucei.</title>
        <authorList>
            <person name="Berriman M."/>
            <person name="Ghedin E."/>
            <person name="Hertz-Fowler C."/>
            <person name="Blandin G."/>
            <person name="Renauld H."/>
            <person name="Bartholomeu D.C."/>
            <person name="Lennard N.J."/>
            <person name="Caler E."/>
            <person name="Hamlin N.E."/>
            <person name="Haas B."/>
            <person name="Bohme U."/>
            <person name="Hannick L."/>
            <person name="Aslett M.A."/>
            <person name="Shallom J."/>
            <person name="Marcello L."/>
            <person name="Hou L."/>
            <person name="Wickstead B."/>
            <person name="Alsmark U.C."/>
            <person name="Arrowsmith C."/>
            <person name="Atkin R.J."/>
            <person name="Barron A.J."/>
            <person name="Bringaud F."/>
            <person name="Brooks K."/>
            <person name="Carrington M."/>
            <person name="Cherevach I."/>
            <person name="Chillingworth T.J."/>
            <person name="Churcher C."/>
            <person name="Clark L.N."/>
            <person name="Corton C.H."/>
            <person name="Cronin A."/>
            <person name="Davies R.M."/>
            <person name="Doggett J."/>
            <person name="Djikeng A."/>
            <person name="Feldblyum T."/>
            <person name="Field M.C."/>
            <person name="Fraser A."/>
            <person name="Goodhead I."/>
            <person name="Hance Z."/>
            <person name="Harper D."/>
            <person name="Harris B.R."/>
            <person name="Hauser H."/>
            <person name="Hostetler J."/>
            <person name="Ivens A."/>
            <person name="Jagels K."/>
            <person name="Johnson D."/>
            <person name="Johnson J."/>
            <person name="Jones K."/>
            <person name="Kerhornou A.X."/>
            <person name="Koo H."/>
            <person name="Larke N."/>
            <person name="Landfear S."/>
            <person name="Larkin C."/>
            <person name="Leech V."/>
            <person name="Line A."/>
            <person name="Lord A."/>
            <person name="Macleod A."/>
            <person name="Mooney P.J."/>
            <person name="Moule S."/>
            <person name="Martin D.M."/>
            <person name="Morgan G.W."/>
            <person name="Mungall K."/>
            <person name="Norbertczak H."/>
            <person name="Ormond D."/>
            <person name="Pai G."/>
            <person name="Peacock C.S."/>
            <person name="Peterson J."/>
            <person name="Quail M.A."/>
            <person name="Rabbinowitsch E."/>
            <person name="Rajandream M.A."/>
            <person name="Reitter C."/>
            <person name="Salzberg S.L."/>
            <person name="Sanders M."/>
            <person name="Schobel S."/>
            <person name="Sharp S."/>
            <person name="Simmonds M."/>
            <person name="Simpson A.J."/>
            <person name="Tallon L."/>
            <person name="Turner C.M."/>
            <person name="Tait A."/>
            <person name="Tivey A.R."/>
            <person name="Van Aken S."/>
            <person name="Walker D."/>
            <person name="Wanless D."/>
            <person name="Wang S."/>
            <person name="White B."/>
            <person name="White O."/>
            <person name="Whitehead S."/>
            <person name="Woodward J."/>
            <person name="Wortman J."/>
            <person name="Adams M.D."/>
            <person name="Embley T.M."/>
            <person name="Gull K."/>
            <person name="Ullu E."/>
            <person name="Barry J.D."/>
            <person name="Fairlamb A.H."/>
            <person name="Opperdoes F."/>
            <person name="Barrell B.G."/>
            <person name="Donelson J.E."/>
            <person name="Hall N."/>
            <person name="Fraser C.M."/>
            <person name="Melville S.E."/>
            <person name="El-Sayed N.M."/>
        </authorList>
    </citation>
    <scope>NUCLEOTIDE SEQUENCE [LARGE SCALE GENOMIC DNA]</scope>
    <source>
        <strain evidence="2 3">927/4 GUTat10.1</strain>
    </source>
</reference>
<dbReference type="EMBL" id="CM000207">
    <property type="protein sequence ID" value="EAN77047.1"/>
    <property type="molecule type" value="Genomic_DNA"/>
</dbReference>